<evidence type="ECO:0000313" key="5">
    <source>
        <dbReference type="Proteomes" id="UP000317835"/>
    </source>
</evidence>
<dbReference type="InterPro" id="IPR000983">
    <property type="entry name" value="Bac_GSPG_pilin"/>
</dbReference>
<dbReference type="GO" id="GO:0015627">
    <property type="term" value="C:type II protein secretion system complex"/>
    <property type="evidence" value="ECO:0007669"/>
    <property type="project" value="InterPro"/>
</dbReference>
<keyword evidence="3" id="KW-0472">Membrane</keyword>
<dbReference type="AlphaFoldDB" id="A0A518H4Z3"/>
<protein>
    <submittedName>
        <fullName evidence="4">Type II secretion system protein G</fullName>
    </submittedName>
</protein>
<proteinExistence type="predicted"/>
<keyword evidence="1" id="KW-0488">Methylation</keyword>
<dbReference type="GO" id="GO:0015628">
    <property type="term" value="P:protein secretion by the type II secretion system"/>
    <property type="evidence" value="ECO:0007669"/>
    <property type="project" value="InterPro"/>
</dbReference>
<name>A0A518H4Z3_9BACT</name>
<dbReference type="InterPro" id="IPR045584">
    <property type="entry name" value="Pilin-like"/>
</dbReference>
<keyword evidence="3" id="KW-1133">Transmembrane helix</keyword>
<sequence length="380" mass="39938">MTPASRRRTGFTLVELLVVITILGVLVALLVPAITGAVRRARQSQAEAQINTLAGALASFKAKYGEFPPSRLVFHESGRLATPPAAGPTAGSGLYFQADYPSQDNVPESQRLNLGGATLGPVGPAAGSQEHSELVTRSLLALRSIFPKLSVSNSVAGAGDSAIHDINGNGVGEAEPILLDGQECLYLFLCGIPDWSPGTPASLRGAGGFSVSPRNPFQAVPASGPDSSRTTPFFEITDPSQLYDDDRDFIPGIVDPIGASSDARYVAYFSSTFGGYDPRDVKFEDEPTAPFTLTGYPDSYTTDPTAAIQVPGPNPWTNGPSFGTEAPRWLRPQSFQLVSPGSDRDYGPGGQVVVQDGSMTFPEVSGSGGRAVEDDNVGMR</sequence>
<accession>A0A518H4Z3</accession>
<dbReference type="Proteomes" id="UP000317835">
    <property type="component" value="Chromosome"/>
</dbReference>
<evidence type="ECO:0000313" key="4">
    <source>
        <dbReference type="EMBL" id="QDV35903.1"/>
    </source>
</evidence>
<gene>
    <name evidence="4" type="primary">pulG_6</name>
    <name evidence="4" type="ORF">ElP_38110</name>
</gene>
<dbReference type="PRINTS" id="PR00813">
    <property type="entry name" value="BCTERIALGSPG"/>
</dbReference>
<keyword evidence="5" id="KW-1185">Reference proteome</keyword>
<feature type="region of interest" description="Disordered" evidence="2">
    <location>
        <begin position="356"/>
        <end position="380"/>
    </location>
</feature>
<evidence type="ECO:0000256" key="2">
    <source>
        <dbReference type="SAM" id="MobiDB-lite"/>
    </source>
</evidence>
<dbReference type="InterPro" id="IPR012902">
    <property type="entry name" value="N_methyl_site"/>
</dbReference>
<dbReference type="PANTHER" id="PTHR30093">
    <property type="entry name" value="GENERAL SECRETION PATHWAY PROTEIN G"/>
    <property type="match status" value="1"/>
</dbReference>
<dbReference type="SUPFAM" id="SSF54523">
    <property type="entry name" value="Pili subunits"/>
    <property type="match status" value="1"/>
</dbReference>
<dbReference type="KEGG" id="tpla:ElP_38110"/>
<keyword evidence="3" id="KW-0812">Transmembrane</keyword>
<evidence type="ECO:0000256" key="3">
    <source>
        <dbReference type="SAM" id="Phobius"/>
    </source>
</evidence>
<dbReference type="Gene3D" id="3.30.700.10">
    <property type="entry name" value="Glycoprotein, Type 4 Pilin"/>
    <property type="match status" value="1"/>
</dbReference>
<dbReference type="Pfam" id="PF07963">
    <property type="entry name" value="N_methyl"/>
    <property type="match status" value="1"/>
</dbReference>
<dbReference type="PROSITE" id="PS00409">
    <property type="entry name" value="PROKAR_NTER_METHYL"/>
    <property type="match status" value="1"/>
</dbReference>
<dbReference type="RefSeq" id="WP_197446164.1">
    <property type="nucleotide sequence ID" value="NZ_CP036426.1"/>
</dbReference>
<dbReference type="NCBIfam" id="TIGR02532">
    <property type="entry name" value="IV_pilin_GFxxxE"/>
    <property type="match status" value="1"/>
</dbReference>
<organism evidence="4 5">
    <name type="scientific">Tautonia plasticadhaerens</name>
    <dbReference type="NCBI Taxonomy" id="2527974"/>
    <lineage>
        <taxon>Bacteria</taxon>
        <taxon>Pseudomonadati</taxon>
        <taxon>Planctomycetota</taxon>
        <taxon>Planctomycetia</taxon>
        <taxon>Isosphaerales</taxon>
        <taxon>Isosphaeraceae</taxon>
        <taxon>Tautonia</taxon>
    </lineage>
</organism>
<feature type="transmembrane region" description="Helical" evidence="3">
    <location>
        <begin position="12"/>
        <end position="34"/>
    </location>
</feature>
<dbReference type="EMBL" id="CP036426">
    <property type="protein sequence ID" value="QDV35903.1"/>
    <property type="molecule type" value="Genomic_DNA"/>
</dbReference>
<evidence type="ECO:0000256" key="1">
    <source>
        <dbReference type="ARBA" id="ARBA00022481"/>
    </source>
</evidence>
<reference evidence="4 5" key="1">
    <citation type="submission" date="2019-02" db="EMBL/GenBank/DDBJ databases">
        <title>Deep-cultivation of Planctomycetes and their phenomic and genomic characterization uncovers novel biology.</title>
        <authorList>
            <person name="Wiegand S."/>
            <person name="Jogler M."/>
            <person name="Boedeker C."/>
            <person name="Pinto D."/>
            <person name="Vollmers J."/>
            <person name="Rivas-Marin E."/>
            <person name="Kohn T."/>
            <person name="Peeters S.H."/>
            <person name="Heuer A."/>
            <person name="Rast P."/>
            <person name="Oberbeckmann S."/>
            <person name="Bunk B."/>
            <person name="Jeske O."/>
            <person name="Meyerdierks A."/>
            <person name="Storesund J.E."/>
            <person name="Kallscheuer N."/>
            <person name="Luecker S."/>
            <person name="Lage O.M."/>
            <person name="Pohl T."/>
            <person name="Merkel B.J."/>
            <person name="Hornburger P."/>
            <person name="Mueller R.-W."/>
            <person name="Bruemmer F."/>
            <person name="Labrenz M."/>
            <person name="Spormann A.M."/>
            <person name="Op den Camp H."/>
            <person name="Overmann J."/>
            <person name="Amann R."/>
            <person name="Jetten M.S.M."/>
            <person name="Mascher T."/>
            <person name="Medema M.H."/>
            <person name="Devos D.P."/>
            <person name="Kaster A.-K."/>
            <person name="Ovreas L."/>
            <person name="Rohde M."/>
            <person name="Galperin M.Y."/>
            <person name="Jogler C."/>
        </authorList>
    </citation>
    <scope>NUCLEOTIDE SEQUENCE [LARGE SCALE GENOMIC DNA]</scope>
    <source>
        <strain evidence="4 5">ElP</strain>
    </source>
</reference>